<dbReference type="Gene3D" id="2.40.50.100">
    <property type="match status" value="1"/>
</dbReference>
<dbReference type="Pfam" id="PF25876">
    <property type="entry name" value="HH_MFP_RND"/>
    <property type="match status" value="1"/>
</dbReference>
<evidence type="ECO:0000259" key="2">
    <source>
        <dbReference type="Pfam" id="PF25876"/>
    </source>
</evidence>
<name>A0A486XU93_9GAMM</name>
<dbReference type="InterPro" id="IPR006143">
    <property type="entry name" value="RND_pump_MFP"/>
</dbReference>
<dbReference type="Pfam" id="PF25917">
    <property type="entry name" value="BSH_RND"/>
    <property type="match status" value="1"/>
</dbReference>
<feature type="domain" description="Multidrug resistance protein MdtA-like alpha-helical hairpin" evidence="2">
    <location>
        <begin position="117"/>
        <end position="175"/>
    </location>
</feature>
<dbReference type="PANTHER" id="PTHR30469:SF11">
    <property type="entry name" value="BLL4320 PROTEIN"/>
    <property type="match status" value="1"/>
</dbReference>
<dbReference type="EMBL" id="CAAJGR010000025">
    <property type="protein sequence ID" value="VHO06216.1"/>
    <property type="molecule type" value="Genomic_DNA"/>
</dbReference>
<protein>
    <submittedName>
        <fullName evidence="4">Probable Co/Zn/Cd efflux system membrane fusion protein</fullName>
    </submittedName>
</protein>
<dbReference type="SUPFAM" id="SSF111369">
    <property type="entry name" value="HlyD-like secretion proteins"/>
    <property type="match status" value="1"/>
</dbReference>
<evidence type="ECO:0000259" key="3">
    <source>
        <dbReference type="Pfam" id="PF25917"/>
    </source>
</evidence>
<dbReference type="GO" id="GO:0015562">
    <property type="term" value="F:efflux transmembrane transporter activity"/>
    <property type="evidence" value="ECO:0007669"/>
    <property type="project" value="TreeGrafter"/>
</dbReference>
<organism evidence="4">
    <name type="scientific">Rheinheimera sp. BAL341</name>
    <dbReference type="NCBI Taxonomy" id="1708203"/>
    <lineage>
        <taxon>Bacteria</taxon>
        <taxon>Pseudomonadati</taxon>
        <taxon>Pseudomonadota</taxon>
        <taxon>Gammaproteobacteria</taxon>
        <taxon>Chromatiales</taxon>
        <taxon>Chromatiaceae</taxon>
        <taxon>Rheinheimera</taxon>
    </lineage>
</organism>
<dbReference type="InterPro" id="IPR058625">
    <property type="entry name" value="MdtA-like_BSH"/>
</dbReference>
<gene>
    <name evidence="4" type="ORF">BAL341_3252</name>
</gene>
<feature type="domain" description="Multidrug resistance protein MdtA-like barrel-sandwich hybrid" evidence="3">
    <location>
        <begin position="81"/>
        <end position="210"/>
    </location>
</feature>
<sequence length="391" mass="42639">MYQFLVNNNPRRLLVILLLSSALVLALLMFASGDRMKPALSNSHQLVSVETALLTLQPSFVEQHRILAQVEHINVSNLGFDISGTLAQLLVDEGQRVQQGQAIAKLDTERLTADRSQLLASLKRKEAEAELARVTSTRTVELAKKKLVSQQIADEARLALTSAKAAVAETQAAIARLEVEQSKTVLVAPFDGMLQKRYADQGAVISAGQTVIRLQQTGQLRARMAVSGKDASALKEGQKITLLNGGESIVAYVEAVIENKQRETRTQDVLLLLDTGVTDLVAGDTLIFSLPREVHVVGSWVPRSALSAGVRGMWQLMTVVDSEQSFLVQPLLVNIEYFDAERAFVSGVFTDNTQIVTGGMHKIQPDQRVSVQQPVLTMQSIGANPLGFNHE</sequence>
<dbReference type="GO" id="GO:1990281">
    <property type="term" value="C:efflux pump complex"/>
    <property type="evidence" value="ECO:0007669"/>
    <property type="project" value="TreeGrafter"/>
</dbReference>
<dbReference type="Gene3D" id="1.10.287.470">
    <property type="entry name" value="Helix hairpin bin"/>
    <property type="match status" value="1"/>
</dbReference>
<evidence type="ECO:0000313" key="4">
    <source>
        <dbReference type="EMBL" id="VHO06216.1"/>
    </source>
</evidence>
<dbReference type="InterPro" id="IPR058624">
    <property type="entry name" value="MdtA-like_HH"/>
</dbReference>
<reference evidence="4" key="1">
    <citation type="submission" date="2019-04" db="EMBL/GenBank/DDBJ databases">
        <authorList>
            <person name="Brambilla D."/>
        </authorList>
    </citation>
    <scope>NUCLEOTIDE SEQUENCE</scope>
    <source>
        <strain evidence="4">BAL1</strain>
    </source>
</reference>
<proteinExistence type="inferred from homology"/>
<dbReference type="NCBIfam" id="TIGR01730">
    <property type="entry name" value="RND_mfp"/>
    <property type="match status" value="1"/>
</dbReference>
<dbReference type="AlphaFoldDB" id="A0A486XU93"/>
<comment type="similarity">
    <text evidence="1">Belongs to the membrane fusion protein (MFP) (TC 8.A.1) family.</text>
</comment>
<evidence type="ECO:0000256" key="1">
    <source>
        <dbReference type="ARBA" id="ARBA00009477"/>
    </source>
</evidence>
<dbReference type="PANTHER" id="PTHR30469">
    <property type="entry name" value="MULTIDRUG RESISTANCE PROTEIN MDTA"/>
    <property type="match status" value="1"/>
</dbReference>
<dbReference type="Gene3D" id="2.40.30.170">
    <property type="match status" value="1"/>
</dbReference>
<accession>A0A486XU93</accession>